<sequence>MITAIRAILPVLLLLSVPACGSSTTTVRTAVQTTVAHATIEFADLPRAAQKTLTLIAAGGPYPYRRDGSVFVNRERLLPAHPRGYYREFTVAAPGQHYRGPRRIVVGEGGERYYSPDHYRTFLRITG</sequence>
<evidence type="ECO:0000313" key="4">
    <source>
        <dbReference type="EMBL" id="ROO90741.1"/>
    </source>
</evidence>
<dbReference type="Gene3D" id="3.10.450.30">
    <property type="entry name" value="Microbial ribonucleases"/>
    <property type="match status" value="1"/>
</dbReference>
<dbReference type="InterPro" id="IPR000026">
    <property type="entry name" value="N1-like"/>
</dbReference>
<keyword evidence="3" id="KW-0732">Signal</keyword>
<evidence type="ECO:0000256" key="1">
    <source>
        <dbReference type="ARBA" id="ARBA00022722"/>
    </source>
</evidence>
<name>A0A3N1DB45_9ACTN</name>
<proteinExistence type="predicted"/>
<dbReference type="OrthoDB" id="5326845at2"/>
<dbReference type="GO" id="GO:0004521">
    <property type="term" value="F:RNA endonuclease activity"/>
    <property type="evidence" value="ECO:0007669"/>
    <property type="project" value="InterPro"/>
</dbReference>
<accession>A0A3N1DB45</accession>
<protein>
    <submittedName>
        <fullName evidence="4">Ribonuclease T1</fullName>
    </submittedName>
</protein>
<dbReference type="GO" id="GO:0003723">
    <property type="term" value="F:RNA binding"/>
    <property type="evidence" value="ECO:0007669"/>
    <property type="project" value="InterPro"/>
</dbReference>
<dbReference type="AlphaFoldDB" id="A0A3N1DB45"/>
<keyword evidence="5" id="KW-1185">Reference proteome</keyword>
<evidence type="ECO:0000256" key="2">
    <source>
        <dbReference type="ARBA" id="ARBA00022801"/>
    </source>
</evidence>
<evidence type="ECO:0000256" key="3">
    <source>
        <dbReference type="SAM" id="SignalP"/>
    </source>
</evidence>
<keyword evidence="1" id="KW-0540">Nuclease</keyword>
<dbReference type="GO" id="GO:0016787">
    <property type="term" value="F:hydrolase activity"/>
    <property type="evidence" value="ECO:0007669"/>
    <property type="project" value="UniProtKB-KW"/>
</dbReference>
<dbReference type="SUPFAM" id="SSF53933">
    <property type="entry name" value="Microbial ribonucleases"/>
    <property type="match status" value="1"/>
</dbReference>
<comment type="caution">
    <text evidence="4">The sequence shown here is derived from an EMBL/GenBank/DDBJ whole genome shotgun (WGS) entry which is preliminary data.</text>
</comment>
<dbReference type="InterPro" id="IPR016191">
    <property type="entry name" value="Ribonuclease/ribotoxin"/>
</dbReference>
<gene>
    <name evidence="4" type="ORF">EDD29_8479</name>
</gene>
<feature type="chain" id="PRO_5018259308" evidence="3">
    <location>
        <begin position="22"/>
        <end position="127"/>
    </location>
</feature>
<dbReference type="EMBL" id="RJKE01000001">
    <property type="protein sequence ID" value="ROO90741.1"/>
    <property type="molecule type" value="Genomic_DNA"/>
</dbReference>
<organism evidence="4 5">
    <name type="scientific">Actinocorallia herbida</name>
    <dbReference type="NCBI Taxonomy" id="58109"/>
    <lineage>
        <taxon>Bacteria</taxon>
        <taxon>Bacillati</taxon>
        <taxon>Actinomycetota</taxon>
        <taxon>Actinomycetes</taxon>
        <taxon>Streptosporangiales</taxon>
        <taxon>Thermomonosporaceae</taxon>
        <taxon>Actinocorallia</taxon>
    </lineage>
</organism>
<dbReference type="Pfam" id="PF00545">
    <property type="entry name" value="Ribonuclease"/>
    <property type="match status" value="1"/>
</dbReference>
<dbReference type="Proteomes" id="UP000272400">
    <property type="component" value="Unassembled WGS sequence"/>
</dbReference>
<evidence type="ECO:0000313" key="5">
    <source>
        <dbReference type="Proteomes" id="UP000272400"/>
    </source>
</evidence>
<reference evidence="4 5" key="1">
    <citation type="submission" date="2018-11" db="EMBL/GenBank/DDBJ databases">
        <title>Sequencing the genomes of 1000 actinobacteria strains.</title>
        <authorList>
            <person name="Klenk H.-P."/>
        </authorList>
    </citation>
    <scope>NUCLEOTIDE SEQUENCE [LARGE SCALE GENOMIC DNA]</scope>
    <source>
        <strain evidence="4 5">DSM 44254</strain>
    </source>
</reference>
<keyword evidence="2" id="KW-0378">Hydrolase</keyword>
<feature type="signal peptide" evidence="3">
    <location>
        <begin position="1"/>
        <end position="21"/>
    </location>
</feature>
<dbReference type="RefSeq" id="WP_123669656.1">
    <property type="nucleotide sequence ID" value="NZ_RJKE01000001.1"/>
</dbReference>